<dbReference type="CDD" id="cd02440">
    <property type="entry name" value="AdoMet_MTases"/>
    <property type="match status" value="1"/>
</dbReference>
<evidence type="ECO:0000313" key="2">
    <source>
        <dbReference type="EMBL" id="SBS79600.1"/>
    </source>
</evidence>
<dbReference type="EMBL" id="FLQS01000081">
    <property type="protein sequence ID" value="SBS79600.1"/>
    <property type="molecule type" value="Genomic_DNA"/>
</dbReference>
<keyword evidence="2" id="KW-0489">Methyltransferase</keyword>
<name>A0A1Y5PQB3_9MYCO</name>
<dbReference type="InterPro" id="IPR041698">
    <property type="entry name" value="Methyltransf_25"/>
</dbReference>
<dbReference type="GO" id="GO:0032259">
    <property type="term" value="P:methylation"/>
    <property type="evidence" value="ECO:0007669"/>
    <property type="project" value="UniProtKB-KW"/>
</dbReference>
<dbReference type="InterPro" id="IPR029063">
    <property type="entry name" value="SAM-dependent_MTases_sf"/>
</dbReference>
<feature type="domain" description="Methyltransferase" evidence="1">
    <location>
        <begin position="59"/>
        <end position="112"/>
    </location>
</feature>
<organism evidence="2">
    <name type="scientific">uncultured Mycobacterium sp</name>
    <dbReference type="NCBI Taxonomy" id="171292"/>
    <lineage>
        <taxon>Bacteria</taxon>
        <taxon>Bacillati</taxon>
        <taxon>Actinomycetota</taxon>
        <taxon>Actinomycetes</taxon>
        <taxon>Mycobacteriales</taxon>
        <taxon>Mycobacteriaceae</taxon>
        <taxon>Mycobacterium</taxon>
        <taxon>environmental samples</taxon>
    </lineage>
</organism>
<evidence type="ECO:0000259" key="1">
    <source>
        <dbReference type="Pfam" id="PF13649"/>
    </source>
</evidence>
<sequence length="134" mass="13821">MPGVSGDHDGPAAGSVVSVNDYDSFAEAYAAENDNSIANAWYERPAIIALAGDVSGRQILDAGCGSGALFAELRDRGALVTGIDNSAAMLKLARGRLGDDADLVIADLRAPLPLSVVRKGLVPSLLRSAAPEMR</sequence>
<dbReference type="GO" id="GO:0008168">
    <property type="term" value="F:methyltransferase activity"/>
    <property type="evidence" value="ECO:0007669"/>
    <property type="project" value="UniProtKB-KW"/>
</dbReference>
<protein>
    <submittedName>
        <fullName evidence="2">Methyltransferase type 11</fullName>
    </submittedName>
</protein>
<dbReference type="AlphaFoldDB" id="A0A1Y5PQB3"/>
<reference evidence="2" key="1">
    <citation type="submission" date="2016-03" db="EMBL/GenBank/DDBJ databases">
        <authorList>
            <person name="Ploux O."/>
        </authorList>
    </citation>
    <scope>NUCLEOTIDE SEQUENCE</scope>
    <source>
        <strain evidence="2">UC10</strain>
    </source>
</reference>
<keyword evidence="2" id="KW-0808">Transferase</keyword>
<gene>
    <name evidence="2" type="ORF">MHPYR_820006</name>
</gene>
<dbReference type="Pfam" id="PF13649">
    <property type="entry name" value="Methyltransf_25"/>
    <property type="match status" value="1"/>
</dbReference>
<proteinExistence type="predicted"/>
<dbReference type="SUPFAM" id="SSF53335">
    <property type="entry name" value="S-adenosyl-L-methionine-dependent methyltransferases"/>
    <property type="match status" value="1"/>
</dbReference>
<accession>A0A1Y5PQB3</accession>
<dbReference type="Gene3D" id="3.40.50.150">
    <property type="entry name" value="Vaccinia Virus protein VP39"/>
    <property type="match status" value="1"/>
</dbReference>